<accession>A0AC60Q9A1</accession>
<name>A0AC60Q9A1_IXOPE</name>
<sequence length="88" mass="10519">MFMTLKRRTDPSLNVWTHRVESEAVSFDTERRRCPKCCVLFSTRGTMLRHLALHAPKYQCDICFKLFSRKQYTLLHRKIKHGIDFGPY</sequence>
<gene>
    <name evidence="1" type="ORF">HPB47_022871</name>
</gene>
<evidence type="ECO:0000313" key="1">
    <source>
        <dbReference type="EMBL" id="KAG0430234.1"/>
    </source>
</evidence>
<reference evidence="1 2" key="1">
    <citation type="journal article" date="2020" name="Cell">
        <title>Large-Scale Comparative Analyses of Tick Genomes Elucidate Their Genetic Diversity and Vector Capacities.</title>
        <authorList>
            <consortium name="Tick Genome and Microbiome Consortium (TIGMIC)"/>
            <person name="Jia N."/>
            <person name="Wang J."/>
            <person name="Shi W."/>
            <person name="Du L."/>
            <person name="Sun Y."/>
            <person name="Zhan W."/>
            <person name="Jiang J.F."/>
            <person name="Wang Q."/>
            <person name="Zhang B."/>
            <person name="Ji P."/>
            <person name="Bell-Sakyi L."/>
            <person name="Cui X.M."/>
            <person name="Yuan T.T."/>
            <person name="Jiang B.G."/>
            <person name="Yang W.F."/>
            <person name="Lam T.T."/>
            <person name="Chang Q.C."/>
            <person name="Ding S.J."/>
            <person name="Wang X.J."/>
            <person name="Zhu J.G."/>
            <person name="Ruan X.D."/>
            <person name="Zhao L."/>
            <person name="Wei J.T."/>
            <person name="Ye R.Z."/>
            <person name="Que T.C."/>
            <person name="Du C.H."/>
            <person name="Zhou Y.H."/>
            <person name="Cheng J.X."/>
            <person name="Dai P.F."/>
            <person name="Guo W.B."/>
            <person name="Han X.H."/>
            <person name="Huang E.J."/>
            <person name="Li L.F."/>
            <person name="Wei W."/>
            <person name="Gao Y.C."/>
            <person name="Liu J.Z."/>
            <person name="Shao H.Z."/>
            <person name="Wang X."/>
            <person name="Wang C.C."/>
            <person name="Yang T.C."/>
            <person name="Huo Q.B."/>
            <person name="Li W."/>
            <person name="Chen H.Y."/>
            <person name="Chen S.E."/>
            <person name="Zhou L.G."/>
            <person name="Ni X.B."/>
            <person name="Tian J.H."/>
            <person name="Sheng Y."/>
            <person name="Liu T."/>
            <person name="Pan Y.S."/>
            <person name="Xia L.Y."/>
            <person name="Li J."/>
            <person name="Zhao F."/>
            <person name="Cao W.C."/>
        </authorList>
    </citation>
    <scope>NUCLEOTIDE SEQUENCE [LARGE SCALE GENOMIC DNA]</scope>
    <source>
        <strain evidence="1">Iper-2018</strain>
    </source>
</reference>
<dbReference type="Proteomes" id="UP000805193">
    <property type="component" value="Unassembled WGS sequence"/>
</dbReference>
<protein>
    <submittedName>
        <fullName evidence="1">Uncharacterized protein</fullName>
    </submittedName>
</protein>
<comment type="caution">
    <text evidence="1">The sequence shown here is derived from an EMBL/GenBank/DDBJ whole genome shotgun (WGS) entry which is preliminary data.</text>
</comment>
<proteinExistence type="predicted"/>
<evidence type="ECO:0000313" key="2">
    <source>
        <dbReference type="Proteomes" id="UP000805193"/>
    </source>
</evidence>
<organism evidence="1 2">
    <name type="scientific">Ixodes persulcatus</name>
    <name type="common">Taiga tick</name>
    <dbReference type="NCBI Taxonomy" id="34615"/>
    <lineage>
        <taxon>Eukaryota</taxon>
        <taxon>Metazoa</taxon>
        <taxon>Ecdysozoa</taxon>
        <taxon>Arthropoda</taxon>
        <taxon>Chelicerata</taxon>
        <taxon>Arachnida</taxon>
        <taxon>Acari</taxon>
        <taxon>Parasitiformes</taxon>
        <taxon>Ixodida</taxon>
        <taxon>Ixodoidea</taxon>
        <taxon>Ixodidae</taxon>
        <taxon>Ixodinae</taxon>
        <taxon>Ixodes</taxon>
    </lineage>
</organism>
<dbReference type="EMBL" id="JABSTQ010009341">
    <property type="protein sequence ID" value="KAG0430234.1"/>
    <property type="molecule type" value="Genomic_DNA"/>
</dbReference>
<keyword evidence="2" id="KW-1185">Reference proteome</keyword>